<dbReference type="InterPro" id="IPR029044">
    <property type="entry name" value="Nucleotide-diphossugar_trans"/>
</dbReference>
<dbReference type="AlphaFoldDB" id="A0A290Z9U4"/>
<evidence type="ECO:0000313" key="4">
    <source>
        <dbReference type="Proteomes" id="UP000218505"/>
    </source>
</evidence>
<name>A0A290Z9U4_9PSEU</name>
<accession>A0A290Z9U4</accession>
<evidence type="ECO:0000259" key="2">
    <source>
        <dbReference type="Pfam" id="PF00535"/>
    </source>
</evidence>
<feature type="region of interest" description="Disordered" evidence="1">
    <location>
        <begin position="21"/>
        <end position="73"/>
    </location>
</feature>
<protein>
    <recommendedName>
        <fullName evidence="2">Glycosyltransferase 2-like domain-containing protein</fullName>
    </recommendedName>
</protein>
<dbReference type="Proteomes" id="UP000218505">
    <property type="component" value="Chromosome"/>
</dbReference>
<dbReference type="Pfam" id="PF00535">
    <property type="entry name" value="Glycos_transf_2"/>
    <property type="match status" value="1"/>
</dbReference>
<dbReference type="InterPro" id="IPR050834">
    <property type="entry name" value="Glycosyltransf_2"/>
</dbReference>
<feature type="domain" description="Glycosyltransferase 2-like" evidence="2">
    <location>
        <begin position="75"/>
        <end position="195"/>
    </location>
</feature>
<evidence type="ECO:0000256" key="1">
    <source>
        <dbReference type="SAM" id="MobiDB-lite"/>
    </source>
</evidence>
<dbReference type="PANTHER" id="PTHR43685">
    <property type="entry name" value="GLYCOSYLTRANSFERASE"/>
    <property type="match status" value="1"/>
</dbReference>
<dbReference type="Gene3D" id="3.90.550.10">
    <property type="entry name" value="Spore Coat Polysaccharide Biosynthesis Protein SpsA, Chain A"/>
    <property type="match status" value="1"/>
</dbReference>
<gene>
    <name evidence="3" type="ORF">CNX65_22815</name>
</gene>
<dbReference type="CDD" id="cd00761">
    <property type="entry name" value="Glyco_tranf_GTA_type"/>
    <property type="match status" value="1"/>
</dbReference>
<reference evidence="3" key="1">
    <citation type="submission" date="2017-09" db="EMBL/GenBank/DDBJ databases">
        <title>Complete Genome Sequence of ansamitocin-producing Bacterium Actinosynnema pretiosum X47.</title>
        <authorList>
            <person name="Cao G."/>
            <person name="Zong G."/>
            <person name="Zhong C."/>
            <person name="Fu J."/>
        </authorList>
    </citation>
    <scope>NUCLEOTIDE SEQUENCE [LARGE SCALE GENOMIC DNA]</scope>
    <source>
        <strain evidence="3">X47</strain>
    </source>
</reference>
<dbReference type="KEGG" id="apre:CNX65_22815"/>
<dbReference type="PANTHER" id="PTHR43685:SF3">
    <property type="entry name" value="SLR2126 PROTEIN"/>
    <property type="match status" value="1"/>
</dbReference>
<keyword evidence="4" id="KW-1185">Reference proteome</keyword>
<proteinExistence type="predicted"/>
<dbReference type="InterPro" id="IPR001173">
    <property type="entry name" value="Glyco_trans_2-like"/>
</dbReference>
<dbReference type="EMBL" id="CP023445">
    <property type="protein sequence ID" value="ATE55764.1"/>
    <property type="molecule type" value="Genomic_DNA"/>
</dbReference>
<dbReference type="SUPFAM" id="SSF53448">
    <property type="entry name" value="Nucleotide-diphospho-sugar transferases"/>
    <property type="match status" value="1"/>
</dbReference>
<sequence length="402" mass="43438">MARGGRAAGGAPVRAAALRRSAGALAAEPVRPRPPAALRRSGGRVLPSPTAVGAPAVDREPTRPGGNPVSQPRISVVLPSYCSDTRHGTSRLRLTLTGFGRQTLPHDEYEVVVVDNRSDPVLSEVIPTWDLGYTPRVVRREEIGLGGGYNAGVAAARAPVVLLALDDEVPSPGLLESHLAVRSTPADLVIGRCRFMFHTRVFLDVTTAQQAPGAWEAARSSPELSWLHEARSPLALDEKPVTAEDVRERFDVLLALSGHGGREFQDIERLVASGRCHEVSTGWLAMRLGNHSLSKELLDRVGGLDEGLDAHGGWYLDLELGLRLIGAGARFAAADEAVTINLPHPRSAANAIGTVSGLAYFYAKHRRMDVAMMPLHYQRGFRIAEYARLVKSGLRWWPEEPS</sequence>
<organism evidence="3 4">
    <name type="scientific">Actinosynnema pretiosum</name>
    <dbReference type="NCBI Taxonomy" id="42197"/>
    <lineage>
        <taxon>Bacteria</taxon>
        <taxon>Bacillati</taxon>
        <taxon>Actinomycetota</taxon>
        <taxon>Actinomycetes</taxon>
        <taxon>Pseudonocardiales</taxon>
        <taxon>Pseudonocardiaceae</taxon>
        <taxon>Actinosynnema</taxon>
    </lineage>
</organism>
<evidence type="ECO:0000313" key="3">
    <source>
        <dbReference type="EMBL" id="ATE55764.1"/>
    </source>
</evidence>